<organism evidence="2 3">
    <name type="scientific">Rathayibacter tanaceti</name>
    <dbReference type="NCBI Taxonomy" id="1671680"/>
    <lineage>
        <taxon>Bacteria</taxon>
        <taxon>Bacillati</taxon>
        <taxon>Actinomycetota</taxon>
        <taxon>Actinomycetes</taxon>
        <taxon>Micrococcales</taxon>
        <taxon>Microbacteriaceae</taxon>
        <taxon>Rathayibacter</taxon>
    </lineage>
</organism>
<proteinExistence type="predicted"/>
<evidence type="ECO:0000313" key="3">
    <source>
        <dbReference type="Proteomes" id="UP000465031"/>
    </source>
</evidence>
<accession>A0AAE6RKM0</accession>
<evidence type="ECO:0000313" key="2">
    <source>
        <dbReference type="EMBL" id="QHC56365.1"/>
    </source>
</evidence>
<dbReference type="KEGG" id="rte:GSU10_12455"/>
<evidence type="ECO:0000256" key="1">
    <source>
        <dbReference type="SAM" id="MobiDB-lite"/>
    </source>
</evidence>
<feature type="compositionally biased region" description="Acidic residues" evidence="1">
    <location>
        <begin position="29"/>
        <end position="45"/>
    </location>
</feature>
<gene>
    <name evidence="2" type="ORF">GSU10_12455</name>
</gene>
<feature type="region of interest" description="Disordered" evidence="1">
    <location>
        <begin position="20"/>
        <end position="54"/>
    </location>
</feature>
<dbReference type="EMBL" id="CP047186">
    <property type="protein sequence ID" value="QHC56365.1"/>
    <property type="molecule type" value="Genomic_DNA"/>
</dbReference>
<name>A0AAE6RKM0_9MICO</name>
<protein>
    <submittedName>
        <fullName evidence="2">Uncharacterized protein</fullName>
    </submittedName>
</protein>
<reference evidence="3" key="1">
    <citation type="submission" date="2019-12" db="EMBL/GenBank/DDBJ databases">
        <title>Complete and draft genome sequences of new strains and members of some known species of the genus Rathayibacter isolated from plants.</title>
        <authorList>
            <person name="Tarlachkov S.V."/>
            <person name="Starodumova I.P."/>
            <person name="Dorofeeva L.V."/>
            <person name="Prisyazhnaya N.V."/>
            <person name="Leyn S."/>
            <person name="Zlamal J."/>
            <person name="Elan M."/>
            <person name="Osterman A.L."/>
            <person name="Nadler S."/>
            <person name="Subbotin S.A."/>
            <person name="Evtushenko L.I."/>
        </authorList>
    </citation>
    <scope>NUCLEOTIDE SEQUENCE [LARGE SCALE GENOMIC DNA]</scope>
    <source>
        <strain evidence="3">VKM Ac-2761</strain>
    </source>
</reference>
<dbReference type="AlphaFoldDB" id="A0AAE6RKM0"/>
<dbReference type="RefSeq" id="WP_158286129.1">
    <property type="nucleotide sequence ID" value="NZ_CP047186.1"/>
</dbReference>
<sequence>MSGPGDDPTLGDELASIRALGEGRRGEAAEPDEVELSSEQTEDIEAELRSAGED</sequence>
<dbReference type="Proteomes" id="UP000465031">
    <property type="component" value="Chromosome"/>
</dbReference>